<proteinExistence type="predicted"/>
<reference evidence="1" key="1">
    <citation type="submission" date="2014-09" db="EMBL/GenBank/DDBJ databases">
        <authorList>
            <person name="Magalhaes I.L.F."/>
            <person name="Oliveira U."/>
            <person name="Santos F.R."/>
            <person name="Vidigal T.H.D.A."/>
            <person name="Brescovit A.D."/>
            <person name="Santos A.J."/>
        </authorList>
    </citation>
    <scope>NUCLEOTIDE SEQUENCE</scope>
    <source>
        <tissue evidence="1">Shoot tissue taken approximately 20 cm above the soil surface</tissue>
    </source>
</reference>
<evidence type="ECO:0000313" key="1">
    <source>
        <dbReference type="EMBL" id="JAD75661.1"/>
    </source>
</evidence>
<dbReference type="AlphaFoldDB" id="A0A0A9CJC6"/>
<protein>
    <submittedName>
        <fullName evidence="1">Uncharacterized protein</fullName>
    </submittedName>
</protein>
<dbReference type="EMBL" id="GBRH01222234">
    <property type="protein sequence ID" value="JAD75661.1"/>
    <property type="molecule type" value="Transcribed_RNA"/>
</dbReference>
<organism evidence="1">
    <name type="scientific">Arundo donax</name>
    <name type="common">Giant reed</name>
    <name type="synonym">Donax arundinaceus</name>
    <dbReference type="NCBI Taxonomy" id="35708"/>
    <lineage>
        <taxon>Eukaryota</taxon>
        <taxon>Viridiplantae</taxon>
        <taxon>Streptophyta</taxon>
        <taxon>Embryophyta</taxon>
        <taxon>Tracheophyta</taxon>
        <taxon>Spermatophyta</taxon>
        <taxon>Magnoliopsida</taxon>
        <taxon>Liliopsida</taxon>
        <taxon>Poales</taxon>
        <taxon>Poaceae</taxon>
        <taxon>PACMAD clade</taxon>
        <taxon>Arundinoideae</taxon>
        <taxon>Arundineae</taxon>
        <taxon>Arundo</taxon>
    </lineage>
</organism>
<accession>A0A0A9CJC6</accession>
<sequence length="54" mass="5849">MRVKLSRLSAEASSLRSARIRTLLSTFVTLMCSLKKSISTSSSSLILSIVSSLM</sequence>
<reference evidence="1" key="2">
    <citation type="journal article" date="2015" name="Data Brief">
        <title>Shoot transcriptome of the giant reed, Arundo donax.</title>
        <authorList>
            <person name="Barrero R.A."/>
            <person name="Guerrero F.D."/>
            <person name="Moolhuijzen P."/>
            <person name="Goolsby J.A."/>
            <person name="Tidwell J."/>
            <person name="Bellgard S.E."/>
            <person name="Bellgard M.I."/>
        </authorList>
    </citation>
    <scope>NUCLEOTIDE SEQUENCE</scope>
    <source>
        <tissue evidence="1">Shoot tissue taken approximately 20 cm above the soil surface</tissue>
    </source>
</reference>
<name>A0A0A9CJC6_ARUDO</name>